<evidence type="ECO:0000256" key="5">
    <source>
        <dbReference type="SAM" id="Phobius"/>
    </source>
</evidence>
<dbReference type="Proteomes" id="UP000663844">
    <property type="component" value="Unassembled WGS sequence"/>
</dbReference>
<dbReference type="PROSITE" id="PS50192">
    <property type="entry name" value="T_SNARE"/>
    <property type="match status" value="1"/>
</dbReference>
<gene>
    <name evidence="7" type="ORF">OXD698_LOCUS7258</name>
</gene>
<keyword evidence="5" id="KW-0472">Membrane</keyword>
<keyword evidence="5" id="KW-1133">Transmembrane helix</keyword>
<dbReference type="GO" id="GO:0030488">
    <property type="term" value="P:tRNA methylation"/>
    <property type="evidence" value="ECO:0007669"/>
    <property type="project" value="TreeGrafter"/>
</dbReference>
<dbReference type="SUPFAM" id="SSF58038">
    <property type="entry name" value="SNARE fusion complex"/>
    <property type="match status" value="1"/>
</dbReference>
<dbReference type="GO" id="GO:0046982">
    <property type="term" value="F:protein heterodimerization activity"/>
    <property type="evidence" value="ECO:0007669"/>
    <property type="project" value="InterPro"/>
</dbReference>
<organism evidence="7 8">
    <name type="scientific">Adineta steineri</name>
    <dbReference type="NCBI Taxonomy" id="433720"/>
    <lineage>
        <taxon>Eukaryota</taxon>
        <taxon>Metazoa</taxon>
        <taxon>Spiralia</taxon>
        <taxon>Gnathifera</taxon>
        <taxon>Rotifera</taxon>
        <taxon>Eurotatoria</taxon>
        <taxon>Bdelloidea</taxon>
        <taxon>Adinetida</taxon>
        <taxon>Adinetidae</taxon>
        <taxon>Adineta</taxon>
    </lineage>
</organism>
<evidence type="ECO:0000256" key="1">
    <source>
        <dbReference type="ARBA" id="ARBA00007980"/>
    </source>
</evidence>
<protein>
    <recommendedName>
        <fullName evidence="2">Multifunctional methyltransferase subunit TRM112-like protein</fullName>
    </recommendedName>
    <alternativeName>
        <fullName evidence="3">tRNA methyltransferase 112 homolog</fullName>
    </alternativeName>
</protein>
<evidence type="ECO:0000256" key="3">
    <source>
        <dbReference type="ARBA" id="ARBA00030516"/>
    </source>
</evidence>
<dbReference type="InterPro" id="IPR005651">
    <property type="entry name" value="Trm112-like"/>
</dbReference>
<dbReference type="InterPro" id="IPR039899">
    <property type="entry name" value="BET1_SNARE"/>
</dbReference>
<dbReference type="GO" id="GO:0012505">
    <property type="term" value="C:endomembrane system"/>
    <property type="evidence" value="ECO:0007669"/>
    <property type="project" value="UniProtKB-SubCell"/>
</dbReference>
<dbReference type="CDD" id="cd21089">
    <property type="entry name" value="Trm112-like"/>
    <property type="match status" value="1"/>
</dbReference>
<dbReference type="SUPFAM" id="SSF158997">
    <property type="entry name" value="Trm112p-like"/>
    <property type="match status" value="1"/>
</dbReference>
<proteinExistence type="inferred from homology"/>
<dbReference type="AlphaFoldDB" id="A0A818PE36"/>
<accession>A0A818PE36</accession>
<dbReference type="GO" id="GO:0070476">
    <property type="term" value="P:rRNA (guanine-N7)-methylation"/>
    <property type="evidence" value="ECO:0007669"/>
    <property type="project" value="TreeGrafter"/>
</dbReference>
<comment type="similarity">
    <text evidence="1">Belongs to the TRM112 family.</text>
</comment>
<dbReference type="InterPro" id="IPR000727">
    <property type="entry name" value="T_SNARE_dom"/>
</dbReference>
<reference evidence="7" key="1">
    <citation type="submission" date="2021-02" db="EMBL/GenBank/DDBJ databases">
        <authorList>
            <person name="Nowell W R."/>
        </authorList>
    </citation>
    <scope>NUCLEOTIDE SEQUENCE</scope>
</reference>
<feature type="transmembrane region" description="Helical" evidence="5">
    <location>
        <begin position="74"/>
        <end position="93"/>
    </location>
</feature>
<dbReference type="PANTHER" id="PTHR12773">
    <property type="entry name" value="UPF0315 PROTEIN-RELATED"/>
    <property type="match status" value="1"/>
</dbReference>
<evidence type="ECO:0000256" key="4">
    <source>
        <dbReference type="ARBA" id="ARBA00046280"/>
    </source>
</evidence>
<evidence type="ECO:0000256" key="2">
    <source>
        <dbReference type="ARBA" id="ARBA00019989"/>
    </source>
</evidence>
<keyword evidence="5" id="KW-0812">Transmembrane</keyword>
<evidence type="ECO:0000313" key="7">
    <source>
        <dbReference type="EMBL" id="CAF3617678.1"/>
    </source>
</evidence>
<comment type="subcellular location">
    <subcellularLocation>
        <location evidence="4">Endomembrane system</location>
        <topology evidence="4">Single-pass type IV membrane protein</topology>
    </subcellularLocation>
</comment>
<dbReference type="Gene3D" id="1.20.5.110">
    <property type="match status" value="1"/>
</dbReference>
<dbReference type="Gene3D" id="2.20.25.10">
    <property type="match status" value="1"/>
</dbReference>
<dbReference type="Pfam" id="PF03966">
    <property type="entry name" value="Trm112p"/>
    <property type="match status" value="1"/>
</dbReference>
<comment type="caution">
    <text evidence="7">The sequence shown here is derived from an EMBL/GenBank/DDBJ whole genome shotgun (WGS) entry which is preliminary data.</text>
</comment>
<dbReference type="EMBL" id="CAJOAZ010000329">
    <property type="protein sequence ID" value="CAF3617678.1"/>
    <property type="molecule type" value="Genomic_DNA"/>
</dbReference>
<sequence length="207" mass="23515">MNTLESDNDRHTEQLAAKVSRLKSIAIDIDNETKDHIPFLETMNFDFNTARSFLGGSSRHLSTAMSSGRGDRRVMCYVIAGIVFAFIFLYYVVSSLRRVKKGFPLKINAVKIENVSVDYNPDFITRILQRIEYDALRGAVTDLGLNESLPETISETIQQDETFLKTMHKILLEYEVEEGELICPETGRKFPISKGIPNMLLQETEIS</sequence>
<evidence type="ECO:0000313" key="8">
    <source>
        <dbReference type="Proteomes" id="UP000663844"/>
    </source>
</evidence>
<dbReference type="CDD" id="cd15853">
    <property type="entry name" value="SNARE_Bet1"/>
    <property type="match status" value="1"/>
</dbReference>
<dbReference type="PANTHER" id="PTHR12773:SF0">
    <property type="entry name" value="MULTIFUNCTIONAL METHYLTRANSFERASE SUBUNIT TRM112-LIKE PROTEIN"/>
    <property type="match status" value="1"/>
</dbReference>
<feature type="domain" description="T-SNARE coiled-coil homology" evidence="6">
    <location>
        <begin position="2"/>
        <end position="64"/>
    </location>
</feature>
<name>A0A818PE36_9BILA</name>
<evidence type="ECO:0000259" key="6">
    <source>
        <dbReference type="PROSITE" id="PS50192"/>
    </source>
</evidence>
<dbReference type="InterPro" id="IPR039127">
    <property type="entry name" value="Trm112"/>
</dbReference>